<dbReference type="PANTHER" id="PTHR43181">
    <property type="entry name" value="2-C-METHYL-D-ERYTHRITOL 2,4-CYCLODIPHOSPHATE SYNTHASE, CHLOROPLASTIC"/>
    <property type="match status" value="1"/>
</dbReference>
<dbReference type="GO" id="GO:0046872">
    <property type="term" value="F:metal ion binding"/>
    <property type="evidence" value="ECO:0007669"/>
    <property type="project" value="UniProtKB-KW"/>
</dbReference>
<feature type="binding site" evidence="7">
    <location>
        <position position="10"/>
    </location>
    <ligand>
        <name>a divalent metal cation</name>
        <dbReference type="ChEBI" id="CHEBI:60240"/>
    </ligand>
</feature>
<dbReference type="InterPro" id="IPR020555">
    <property type="entry name" value="MECDP_synthase_CS"/>
</dbReference>
<proteinExistence type="inferred from homology"/>
<evidence type="ECO:0000256" key="8">
    <source>
        <dbReference type="RuleBase" id="RU004395"/>
    </source>
</evidence>
<dbReference type="EC" id="4.6.1.12" evidence="3 7"/>
<evidence type="ECO:0000256" key="4">
    <source>
        <dbReference type="ARBA" id="ARBA00022723"/>
    </source>
</evidence>
<feature type="binding site" evidence="7">
    <location>
        <position position="139"/>
    </location>
    <ligand>
        <name>4-CDP-2-C-methyl-D-erythritol 2-phosphate</name>
        <dbReference type="ChEBI" id="CHEBI:57919"/>
    </ligand>
</feature>
<dbReference type="SUPFAM" id="SSF69765">
    <property type="entry name" value="IpsF-like"/>
    <property type="match status" value="1"/>
</dbReference>
<comment type="similarity">
    <text evidence="7 8">Belongs to the IspF family.</text>
</comment>
<dbReference type="Proteomes" id="UP000885847">
    <property type="component" value="Unassembled WGS sequence"/>
</dbReference>
<dbReference type="GO" id="GO:0016114">
    <property type="term" value="P:terpenoid biosynthetic process"/>
    <property type="evidence" value="ECO:0007669"/>
    <property type="project" value="InterPro"/>
</dbReference>
<protein>
    <recommendedName>
        <fullName evidence="3 7">2-C-methyl-D-erythritol 2,4-cyclodiphosphate synthase</fullName>
        <shortName evidence="7">MECDP-synthase</shortName>
        <shortName evidence="7">MECPP-synthase</shortName>
        <shortName evidence="7">MECPS</shortName>
        <ecNumber evidence="3 7">4.6.1.12</ecNumber>
    </recommendedName>
</protein>
<sequence length="155" mass="17073">MRIGIGYDIHRLVEGRPFILGGVNIPFEKGLLGHSDGDALVHAIIDSILGALGEGNIGILFPDTDERFKGISSLELLKRVVDRFNFKLVNIDAVVICEEPKLNPYIELMRRNISEITGLPPGRISIKPRRKEGLDETGKGNAIEVMSVCLLEEVV</sequence>
<dbReference type="CDD" id="cd00554">
    <property type="entry name" value="MECDP_synthase"/>
    <property type="match status" value="1"/>
</dbReference>
<feature type="binding site" evidence="7">
    <location>
        <begin position="61"/>
        <end position="65"/>
    </location>
    <ligand>
        <name>4-CDP-2-C-methyl-D-erythritol 2-phosphate</name>
        <dbReference type="ChEBI" id="CHEBI:57919"/>
    </ligand>
</feature>
<comment type="subunit">
    <text evidence="7">Homotrimer.</text>
</comment>
<evidence type="ECO:0000259" key="9">
    <source>
        <dbReference type="Pfam" id="PF02542"/>
    </source>
</evidence>
<feature type="binding site" evidence="7">
    <location>
        <begin position="56"/>
        <end position="58"/>
    </location>
    <ligand>
        <name>4-CDP-2-C-methyl-D-erythritol 2-phosphate</name>
        <dbReference type="ChEBI" id="CHEBI:57919"/>
    </ligand>
</feature>
<feature type="binding site" evidence="7">
    <location>
        <position position="8"/>
    </location>
    <ligand>
        <name>a divalent metal cation</name>
        <dbReference type="ChEBI" id="CHEBI:60240"/>
    </ligand>
</feature>
<dbReference type="GO" id="GO:0019288">
    <property type="term" value="P:isopentenyl diphosphate biosynthetic process, methylerythritol 4-phosphate pathway"/>
    <property type="evidence" value="ECO:0007669"/>
    <property type="project" value="UniProtKB-UniRule"/>
</dbReference>
<evidence type="ECO:0000256" key="1">
    <source>
        <dbReference type="ARBA" id="ARBA00000200"/>
    </source>
</evidence>
<keyword evidence="6 7" id="KW-0456">Lyase</keyword>
<evidence type="ECO:0000256" key="2">
    <source>
        <dbReference type="ARBA" id="ARBA00004709"/>
    </source>
</evidence>
<feature type="site" description="Transition state stabilizer" evidence="7">
    <location>
        <position position="34"/>
    </location>
</feature>
<dbReference type="NCBIfam" id="TIGR00151">
    <property type="entry name" value="ispF"/>
    <property type="match status" value="1"/>
</dbReference>
<organism evidence="10">
    <name type="scientific">candidate division WOR-3 bacterium</name>
    <dbReference type="NCBI Taxonomy" id="2052148"/>
    <lineage>
        <taxon>Bacteria</taxon>
        <taxon>Bacteria division WOR-3</taxon>
    </lineage>
</organism>
<dbReference type="HAMAP" id="MF_00107">
    <property type="entry name" value="IspF"/>
    <property type="match status" value="1"/>
</dbReference>
<evidence type="ECO:0000256" key="5">
    <source>
        <dbReference type="ARBA" id="ARBA00023229"/>
    </source>
</evidence>
<feature type="domain" description="2-C-methyl-D-erythritol 2,4-cyclodiphosphate synthase" evidence="9">
    <location>
        <begin position="1"/>
        <end position="151"/>
    </location>
</feature>
<dbReference type="AlphaFoldDB" id="A0A7C0VBQ4"/>
<reference evidence="10" key="1">
    <citation type="journal article" date="2020" name="mSystems">
        <title>Genome- and Community-Level Interaction Insights into Carbon Utilization and Element Cycling Functions of Hydrothermarchaeota in Hydrothermal Sediment.</title>
        <authorList>
            <person name="Zhou Z."/>
            <person name="Liu Y."/>
            <person name="Xu W."/>
            <person name="Pan J."/>
            <person name="Luo Z.H."/>
            <person name="Li M."/>
        </authorList>
    </citation>
    <scope>NUCLEOTIDE SEQUENCE [LARGE SCALE GENOMIC DNA]</scope>
    <source>
        <strain evidence="10">HyVt-102</strain>
    </source>
</reference>
<dbReference type="InterPro" id="IPR036571">
    <property type="entry name" value="MECDP_synthase_sf"/>
</dbReference>
<feature type="binding site" evidence="7">
    <location>
        <begin position="34"/>
        <end position="35"/>
    </location>
    <ligand>
        <name>4-CDP-2-C-methyl-D-erythritol 2-phosphate</name>
        <dbReference type="ChEBI" id="CHEBI:57919"/>
    </ligand>
</feature>
<comment type="caution">
    <text evidence="7">Lacks conserved residue(s) required for the propagation of feature annotation.</text>
</comment>
<comment type="catalytic activity">
    <reaction evidence="1 7 8">
        <text>4-CDP-2-C-methyl-D-erythritol 2-phosphate = 2-C-methyl-D-erythritol 2,4-cyclic diphosphate + CMP</text>
        <dbReference type="Rhea" id="RHEA:23864"/>
        <dbReference type="ChEBI" id="CHEBI:57919"/>
        <dbReference type="ChEBI" id="CHEBI:58483"/>
        <dbReference type="ChEBI" id="CHEBI:60377"/>
        <dbReference type="EC" id="4.6.1.12"/>
    </reaction>
</comment>
<comment type="pathway">
    <text evidence="2 7">Isoprenoid biosynthesis; isopentenyl diphosphate biosynthesis via DXP pathway; isopentenyl diphosphate from 1-deoxy-D-xylulose 5-phosphate: step 4/6.</text>
</comment>
<keyword evidence="5 7" id="KW-0414">Isoprene biosynthesis</keyword>
<comment type="caution">
    <text evidence="10">The sequence shown here is derived from an EMBL/GenBank/DDBJ whole genome shotgun (WGS) entry which is preliminary data.</text>
</comment>
<evidence type="ECO:0000256" key="3">
    <source>
        <dbReference type="ARBA" id="ARBA00012579"/>
    </source>
</evidence>
<dbReference type="EMBL" id="DQWE01000074">
    <property type="protein sequence ID" value="HDI82488.1"/>
    <property type="molecule type" value="Genomic_DNA"/>
</dbReference>
<dbReference type="GO" id="GO:0008685">
    <property type="term" value="F:2-C-methyl-D-erythritol 2,4-cyclodiphosphate synthase activity"/>
    <property type="evidence" value="ECO:0007669"/>
    <property type="project" value="UniProtKB-UniRule"/>
</dbReference>
<evidence type="ECO:0000256" key="7">
    <source>
        <dbReference type="HAMAP-Rule" id="MF_00107"/>
    </source>
</evidence>
<dbReference type="PANTHER" id="PTHR43181:SF1">
    <property type="entry name" value="2-C-METHYL-D-ERYTHRITOL 2,4-CYCLODIPHOSPHATE SYNTHASE, CHLOROPLASTIC"/>
    <property type="match status" value="1"/>
</dbReference>
<dbReference type="Gene3D" id="3.30.1330.50">
    <property type="entry name" value="2-C-methyl-D-erythritol 2,4-cyclodiphosphate synthase"/>
    <property type="match status" value="1"/>
</dbReference>
<feature type="binding site" evidence="7">
    <location>
        <position position="42"/>
    </location>
    <ligand>
        <name>a divalent metal cation</name>
        <dbReference type="ChEBI" id="CHEBI:60240"/>
    </ligand>
</feature>
<dbReference type="UniPathway" id="UPA00056">
    <property type="reaction ID" value="UER00095"/>
</dbReference>
<name>A0A7C0VBQ4_UNCW3</name>
<accession>A0A7C0VBQ4</accession>
<dbReference type="Pfam" id="PF02542">
    <property type="entry name" value="YgbB"/>
    <property type="match status" value="1"/>
</dbReference>
<feature type="binding site" evidence="7">
    <location>
        <begin position="8"/>
        <end position="10"/>
    </location>
    <ligand>
        <name>4-CDP-2-C-methyl-D-erythritol 2-phosphate</name>
        <dbReference type="ChEBI" id="CHEBI:57919"/>
    </ligand>
</feature>
<evidence type="ECO:0000313" key="10">
    <source>
        <dbReference type="EMBL" id="HDI82488.1"/>
    </source>
</evidence>
<dbReference type="InterPro" id="IPR003526">
    <property type="entry name" value="MECDP_synthase"/>
</dbReference>
<comment type="function">
    <text evidence="7">Involved in the biosynthesis of isopentenyl diphosphate (IPP) and dimethylallyl diphosphate (DMAPP), two major building blocks of isoprenoid compounds. Catalyzes the conversion of 4-diphosphocytidyl-2-C-methyl-D-erythritol 2-phosphate (CDP-ME2P) to 2-C-methyl-D-erythritol 2,4-cyclodiphosphate (ME-CPP) with a corresponding release of cytidine 5-monophosphate (CMP).</text>
</comment>
<gene>
    <name evidence="7" type="primary">ispF</name>
    <name evidence="10" type="ORF">ENF18_01695</name>
</gene>
<comment type="cofactor">
    <cofactor evidence="7">
        <name>a divalent metal cation</name>
        <dbReference type="ChEBI" id="CHEBI:60240"/>
    </cofactor>
    <text evidence="7">Binds 1 divalent metal cation per subunit.</text>
</comment>
<keyword evidence="4 7" id="KW-0479">Metal-binding</keyword>
<dbReference type="PROSITE" id="PS01350">
    <property type="entry name" value="ISPF"/>
    <property type="match status" value="1"/>
</dbReference>
<evidence type="ECO:0000256" key="6">
    <source>
        <dbReference type="ARBA" id="ARBA00023239"/>
    </source>
</evidence>